<dbReference type="FunCoup" id="A0A369JVU9">
    <property type="interactions" value="110"/>
</dbReference>
<feature type="region of interest" description="Disordered" evidence="6">
    <location>
        <begin position="1"/>
        <end position="21"/>
    </location>
</feature>
<feature type="transmembrane region" description="Helical" evidence="7">
    <location>
        <begin position="359"/>
        <end position="381"/>
    </location>
</feature>
<comment type="caution">
    <text evidence="8">The sequence shown here is derived from an EMBL/GenBank/DDBJ whole genome shotgun (WGS) entry which is preliminary data.</text>
</comment>
<dbReference type="NCBIfam" id="TIGR00797">
    <property type="entry name" value="matE"/>
    <property type="match status" value="1"/>
</dbReference>
<feature type="transmembrane region" description="Helical" evidence="7">
    <location>
        <begin position="237"/>
        <end position="265"/>
    </location>
</feature>
<dbReference type="InterPro" id="IPR002528">
    <property type="entry name" value="MATE_fam"/>
</dbReference>
<dbReference type="OrthoDB" id="2126698at2759"/>
<dbReference type="EMBL" id="LUEZ02000044">
    <property type="protein sequence ID" value="RDB24495.1"/>
    <property type="molecule type" value="Genomic_DNA"/>
</dbReference>
<dbReference type="InterPro" id="IPR045069">
    <property type="entry name" value="MATE_euk"/>
</dbReference>
<evidence type="ECO:0000313" key="9">
    <source>
        <dbReference type="Proteomes" id="UP000076154"/>
    </source>
</evidence>
<evidence type="ECO:0000256" key="7">
    <source>
        <dbReference type="SAM" id="Phobius"/>
    </source>
</evidence>
<feature type="transmembrane region" description="Helical" evidence="7">
    <location>
        <begin position="142"/>
        <end position="160"/>
    </location>
</feature>
<keyword evidence="9" id="KW-1185">Reference proteome</keyword>
<feature type="transmembrane region" description="Helical" evidence="7">
    <location>
        <begin position="396"/>
        <end position="413"/>
    </location>
</feature>
<dbReference type="AlphaFoldDB" id="A0A369JVU9"/>
<organism evidence="8 9">
    <name type="scientific">Hypsizygus marmoreus</name>
    <name type="common">White beech mushroom</name>
    <name type="synonym">Agaricus marmoreus</name>
    <dbReference type="NCBI Taxonomy" id="39966"/>
    <lineage>
        <taxon>Eukaryota</taxon>
        <taxon>Fungi</taxon>
        <taxon>Dikarya</taxon>
        <taxon>Basidiomycota</taxon>
        <taxon>Agaricomycotina</taxon>
        <taxon>Agaricomycetes</taxon>
        <taxon>Agaricomycetidae</taxon>
        <taxon>Agaricales</taxon>
        <taxon>Tricholomatineae</taxon>
        <taxon>Lyophyllaceae</taxon>
        <taxon>Hypsizygus</taxon>
    </lineage>
</organism>
<feature type="transmembrane region" description="Helical" evidence="7">
    <location>
        <begin position="317"/>
        <end position="338"/>
    </location>
</feature>
<dbReference type="STRING" id="39966.A0A369JVU9"/>
<evidence type="ECO:0000256" key="4">
    <source>
        <dbReference type="ARBA" id="ARBA00022989"/>
    </source>
</evidence>
<comment type="subcellular location">
    <subcellularLocation>
        <location evidence="1">Membrane</location>
        <topology evidence="1">Multi-pass membrane protein</topology>
    </subcellularLocation>
</comment>
<reference evidence="8" key="1">
    <citation type="submission" date="2018-04" db="EMBL/GenBank/DDBJ databases">
        <title>Whole genome sequencing of Hypsizygus marmoreus.</title>
        <authorList>
            <person name="Choi I.-G."/>
            <person name="Min B."/>
            <person name="Kim J.-G."/>
            <person name="Kim S."/>
            <person name="Oh Y.-L."/>
            <person name="Kong W.-S."/>
            <person name="Park H."/>
            <person name="Jeong J."/>
            <person name="Song E.-S."/>
        </authorList>
    </citation>
    <scope>NUCLEOTIDE SEQUENCE [LARGE SCALE GENOMIC DNA]</scope>
    <source>
        <strain evidence="8">51987-8</strain>
    </source>
</reference>
<feature type="transmembrane region" description="Helical" evidence="7">
    <location>
        <begin position="213"/>
        <end position="231"/>
    </location>
</feature>
<evidence type="ECO:0000313" key="8">
    <source>
        <dbReference type="EMBL" id="RDB24495.1"/>
    </source>
</evidence>
<proteinExistence type="inferred from homology"/>
<dbReference type="InParanoid" id="A0A369JVU9"/>
<dbReference type="GO" id="GO:0016020">
    <property type="term" value="C:membrane"/>
    <property type="evidence" value="ECO:0007669"/>
    <property type="project" value="UniProtKB-SubCell"/>
</dbReference>
<accession>A0A369JVU9</accession>
<feature type="transmembrane region" description="Helical" evidence="7">
    <location>
        <begin position="277"/>
        <end position="297"/>
    </location>
</feature>
<name>A0A369JVU9_HYPMA</name>
<dbReference type="GO" id="GO:0042910">
    <property type="term" value="F:xenobiotic transmembrane transporter activity"/>
    <property type="evidence" value="ECO:0007669"/>
    <property type="project" value="InterPro"/>
</dbReference>
<dbReference type="Pfam" id="PF01554">
    <property type="entry name" value="MatE"/>
    <property type="match status" value="2"/>
</dbReference>
<evidence type="ECO:0000256" key="3">
    <source>
        <dbReference type="ARBA" id="ARBA00022692"/>
    </source>
</evidence>
<evidence type="ECO:0008006" key="10">
    <source>
        <dbReference type="Google" id="ProtNLM"/>
    </source>
</evidence>
<evidence type="ECO:0000256" key="5">
    <source>
        <dbReference type="ARBA" id="ARBA00023136"/>
    </source>
</evidence>
<evidence type="ECO:0000256" key="1">
    <source>
        <dbReference type="ARBA" id="ARBA00004141"/>
    </source>
</evidence>
<feature type="transmembrane region" description="Helical" evidence="7">
    <location>
        <begin position="462"/>
        <end position="483"/>
    </location>
</feature>
<feature type="transmembrane region" description="Helical" evidence="7">
    <location>
        <begin position="434"/>
        <end position="456"/>
    </location>
</feature>
<dbReference type="CDD" id="cd13132">
    <property type="entry name" value="MATE_eukaryotic"/>
    <property type="match status" value="1"/>
</dbReference>
<evidence type="ECO:0000256" key="2">
    <source>
        <dbReference type="ARBA" id="ARBA00010199"/>
    </source>
</evidence>
<dbReference type="Proteomes" id="UP000076154">
    <property type="component" value="Unassembled WGS sequence"/>
</dbReference>
<keyword evidence="5 7" id="KW-0472">Membrane</keyword>
<keyword evidence="4 7" id="KW-1133">Transmembrane helix</keyword>
<protein>
    <recommendedName>
        <fullName evidence="10">MATE efflux family protein</fullName>
    </recommendedName>
</protein>
<gene>
    <name evidence="8" type="ORF">Hypma_008480</name>
</gene>
<evidence type="ECO:0000256" key="6">
    <source>
        <dbReference type="SAM" id="MobiDB-lite"/>
    </source>
</evidence>
<comment type="similarity">
    <text evidence="2">Belongs to the multi antimicrobial extrusion (MATE) (TC 2.A.66.1) family.</text>
</comment>
<dbReference type="GO" id="GO:1990961">
    <property type="term" value="P:xenobiotic detoxification by transmembrane export across the plasma membrane"/>
    <property type="evidence" value="ECO:0007669"/>
    <property type="project" value="InterPro"/>
</dbReference>
<keyword evidence="3 7" id="KW-0812">Transmembrane</keyword>
<dbReference type="GO" id="GO:0015297">
    <property type="term" value="F:antiporter activity"/>
    <property type="evidence" value="ECO:0007669"/>
    <property type="project" value="InterPro"/>
</dbReference>
<sequence length="516" mass="56321">MSSSSGPPLEPHHKNKDPRAEIATETTALLTREYSEDAGLDSSDTKDVSTATMFWQEMRTIPTYALPVFSSQILEYSLVVVPVISVGHLSTKGLAAISLGSMTGSVTGYSVLQGLASALDTLLPSAYTSPEPHLVGLWAQRMAVVMTFALLPISFIWMNAERILLTLKQDPEVAHLASLYLRWLMLSLPSYSFNCIGRRYFQSQGLFAVQTRIISVVAPINVLLNYLLVWGPEPIRLGFIGAPIATAMSTWLISLSSILYAVYFIPPKAWHPFTRQMFTNLGLLVRLGVAGIGQIASEWWAWELVALAASFLGPIALASQSILITSGALTYQVPFALAMATSVRTGNLLGAKNARRAGVAANASLVVCLILSLFVSGLYMIFQKSWAQMFNNDPEVIKLVASIIPLIALYQVVDGNAAFTSGIMRAKGQQSIGAILNFTGYYMIGLPFGAWLAFSWGLGLHGLWIGLTIALVYCAVIGSIICLRTDWNKEVEKVVARIAEEDRLRKIAEEENRHLV</sequence>
<dbReference type="PANTHER" id="PTHR11206">
    <property type="entry name" value="MULTIDRUG RESISTANCE PROTEIN"/>
    <property type="match status" value="1"/>
</dbReference>